<dbReference type="Pfam" id="PF14534">
    <property type="entry name" value="DUF4440"/>
    <property type="match status" value="1"/>
</dbReference>
<gene>
    <name evidence="2" type="ORF">L0U89_14335</name>
</gene>
<evidence type="ECO:0000259" key="1">
    <source>
        <dbReference type="Pfam" id="PF14534"/>
    </source>
</evidence>
<organism evidence="2 3">
    <name type="scientific">Mariniradius sediminis</name>
    <dbReference type="NCBI Taxonomy" id="2909237"/>
    <lineage>
        <taxon>Bacteria</taxon>
        <taxon>Pseudomonadati</taxon>
        <taxon>Bacteroidota</taxon>
        <taxon>Cytophagia</taxon>
        <taxon>Cytophagales</taxon>
        <taxon>Cyclobacteriaceae</taxon>
        <taxon>Mariniradius</taxon>
    </lineage>
</organism>
<reference evidence="2 3" key="1">
    <citation type="submission" date="2022-01" db="EMBL/GenBank/DDBJ databases">
        <title>Mariniradius saccharolyticus sp. nov., isolated from sediment of a river.</title>
        <authorList>
            <person name="Liu H."/>
        </authorList>
    </citation>
    <scope>NUCLEOTIDE SEQUENCE [LARGE SCALE GENOMIC DNA]</scope>
    <source>
        <strain evidence="2 3">RY-2</strain>
    </source>
</reference>
<name>A0ABS9BVY7_9BACT</name>
<dbReference type="SUPFAM" id="SSF54427">
    <property type="entry name" value="NTF2-like"/>
    <property type="match status" value="1"/>
</dbReference>
<evidence type="ECO:0000313" key="3">
    <source>
        <dbReference type="Proteomes" id="UP001201449"/>
    </source>
</evidence>
<comment type="caution">
    <text evidence="2">The sequence shown here is derived from an EMBL/GenBank/DDBJ whole genome shotgun (WGS) entry which is preliminary data.</text>
</comment>
<dbReference type="Proteomes" id="UP001201449">
    <property type="component" value="Unassembled WGS sequence"/>
</dbReference>
<dbReference type="EMBL" id="JAKEVZ010000011">
    <property type="protein sequence ID" value="MCF1752237.1"/>
    <property type="molecule type" value="Genomic_DNA"/>
</dbReference>
<feature type="domain" description="DUF4440" evidence="1">
    <location>
        <begin position="34"/>
        <end position="136"/>
    </location>
</feature>
<accession>A0ABS9BVY7</accession>
<evidence type="ECO:0000313" key="2">
    <source>
        <dbReference type="EMBL" id="MCF1752237.1"/>
    </source>
</evidence>
<dbReference type="InterPro" id="IPR027843">
    <property type="entry name" value="DUF4440"/>
</dbReference>
<dbReference type="Gene3D" id="3.10.450.50">
    <property type="match status" value="1"/>
</dbReference>
<sequence length="146" mass="16337">MKKLLTLIFISGLFFGEIQGQNTEEKMVSQAFDKLIVGMIKADAMDLSSVVSEDLSYGHSSGVIQDKAAFLQEVVSKNPISYQTIERESETVQVSGNTAIMRNLLIIRGLSPTGDPINLRLATLMVWKKEKKQWKLYARQGFRLPA</sequence>
<dbReference type="InterPro" id="IPR032710">
    <property type="entry name" value="NTF2-like_dom_sf"/>
</dbReference>
<dbReference type="RefSeq" id="WP_234862142.1">
    <property type="nucleotide sequence ID" value="NZ_JAKEVZ010000011.1"/>
</dbReference>
<proteinExistence type="predicted"/>
<keyword evidence="3" id="KW-1185">Reference proteome</keyword>
<protein>
    <submittedName>
        <fullName evidence="2">Nuclear transport factor 2 family protein</fullName>
    </submittedName>
</protein>